<dbReference type="AlphaFoldDB" id="A3TUB2"/>
<protein>
    <submittedName>
        <fullName evidence="1">Uncharacterized protein</fullName>
    </submittedName>
</protein>
<dbReference type="EMBL" id="AAMO01000002">
    <property type="protein sequence ID" value="EAQ04108.1"/>
    <property type="molecule type" value="Genomic_DNA"/>
</dbReference>
<comment type="caution">
    <text evidence="1">The sequence shown here is derived from an EMBL/GenBank/DDBJ whole genome shotgun (WGS) entry which is preliminary data.</text>
</comment>
<proteinExistence type="predicted"/>
<sequence>MLSSAFFIFFGLSFLLVSLGFWQLGRTDGFVADEITR</sequence>
<dbReference type="HOGENOM" id="CLU_3346637_0_0_5"/>
<dbReference type="STRING" id="252305.OB2597_08199"/>
<keyword evidence="2" id="KW-1185">Reference proteome</keyword>
<evidence type="ECO:0000313" key="1">
    <source>
        <dbReference type="EMBL" id="EAQ04108.1"/>
    </source>
</evidence>
<reference evidence="1 2" key="1">
    <citation type="journal article" date="2010" name="J. Bacteriol.">
        <title>Genome sequences of Oceanicola granulosus HTCC2516(T) and Oceanicola batsensis HTCC2597(TDelta).</title>
        <authorList>
            <person name="Thrash J.C."/>
            <person name="Cho J.C."/>
            <person name="Vergin K.L."/>
            <person name="Giovannoni S.J."/>
        </authorList>
    </citation>
    <scope>NUCLEOTIDE SEQUENCE [LARGE SCALE GENOMIC DNA]</scope>
    <source>
        <strain evidence="2">ATCC BAA-863 / DSM 15984 / KCTC 12145 / HTCC2597</strain>
    </source>
</reference>
<evidence type="ECO:0000313" key="2">
    <source>
        <dbReference type="Proteomes" id="UP000004318"/>
    </source>
</evidence>
<organism evidence="1 2">
    <name type="scientific">Pseudooceanicola batsensis (strain ATCC BAA-863 / DSM 15984 / KCTC 12145 / HTCC2597)</name>
    <name type="common">Oceanicola batsensis</name>
    <dbReference type="NCBI Taxonomy" id="252305"/>
    <lineage>
        <taxon>Bacteria</taxon>
        <taxon>Pseudomonadati</taxon>
        <taxon>Pseudomonadota</taxon>
        <taxon>Alphaproteobacteria</taxon>
        <taxon>Rhodobacterales</taxon>
        <taxon>Paracoccaceae</taxon>
        <taxon>Pseudooceanicola</taxon>
    </lineage>
</organism>
<accession>A3TUB2</accession>
<name>A3TUB2_PSEBH</name>
<dbReference type="Proteomes" id="UP000004318">
    <property type="component" value="Unassembled WGS sequence"/>
</dbReference>
<gene>
    <name evidence="1" type="ORF">OB2597_08199</name>
</gene>